<evidence type="ECO:0000256" key="1">
    <source>
        <dbReference type="SAM" id="Phobius"/>
    </source>
</evidence>
<evidence type="ECO:0000313" key="3">
    <source>
        <dbReference type="Proteomes" id="UP000002215"/>
    </source>
</evidence>
<feature type="transmembrane region" description="Helical" evidence="1">
    <location>
        <begin position="24"/>
        <end position="47"/>
    </location>
</feature>
<dbReference type="Proteomes" id="UP000002215">
    <property type="component" value="Chromosome"/>
</dbReference>
<proteinExistence type="predicted"/>
<sequence length="81" mass="9121">MTSSCPAAIQALASLEPIFPVFKIPIFILFLYFVLISVKSHLIYLLTKFSICPRVDFAILRYYIAVFGFDAATAIILTERS</sequence>
<feature type="transmembrane region" description="Helical" evidence="1">
    <location>
        <begin position="59"/>
        <end position="78"/>
    </location>
</feature>
<keyword evidence="1" id="KW-1133">Transmembrane helix</keyword>
<gene>
    <name evidence="2" type="ordered locus">Cpin_5132</name>
</gene>
<keyword evidence="1" id="KW-0812">Transmembrane</keyword>
<organism evidence="2 3">
    <name type="scientific">Chitinophaga pinensis (strain ATCC 43595 / DSM 2588 / LMG 13176 / NBRC 15968 / NCIMB 11800 / UQM 2034)</name>
    <dbReference type="NCBI Taxonomy" id="485918"/>
    <lineage>
        <taxon>Bacteria</taxon>
        <taxon>Pseudomonadati</taxon>
        <taxon>Bacteroidota</taxon>
        <taxon>Chitinophagia</taxon>
        <taxon>Chitinophagales</taxon>
        <taxon>Chitinophagaceae</taxon>
        <taxon>Chitinophaga</taxon>
    </lineage>
</organism>
<protein>
    <submittedName>
        <fullName evidence="2">Uncharacterized protein</fullName>
    </submittedName>
</protein>
<reference evidence="2 3" key="2">
    <citation type="journal article" date="2010" name="Stand. Genomic Sci.">
        <title>Complete genome sequence of Chitinophaga pinensis type strain (UQM 2034).</title>
        <authorList>
            <person name="Glavina Del Rio T."/>
            <person name="Abt B."/>
            <person name="Spring S."/>
            <person name="Lapidus A."/>
            <person name="Nolan M."/>
            <person name="Tice H."/>
            <person name="Copeland A."/>
            <person name="Cheng J.F."/>
            <person name="Chen F."/>
            <person name="Bruce D."/>
            <person name="Goodwin L."/>
            <person name="Pitluck S."/>
            <person name="Ivanova N."/>
            <person name="Mavromatis K."/>
            <person name="Mikhailova N."/>
            <person name="Pati A."/>
            <person name="Chen A."/>
            <person name="Palaniappan K."/>
            <person name="Land M."/>
            <person name="Hauser L."/>
            <person name="Chang Y.J."/>
            <person name="Jeffries C.D."/>
            <person name="Chain P."/>
            <person name="Saunders E."/>
            <person name="Detter J.C."/>
            <person name="Brettin T."/>
            <person name="Rohde M."/>
            <person name="Goker M."/>
            <person name="Bristow J."/>
            <person name="Eisen J.A."/>
            <person name="Markowitz V."/>
            <person name="Hugenholtz P."/>
            <person name="Kyrpides N.C."/>
            <person name="Klenk H.P."/>
            <person name="Lucas S."/>
        </authorList>
    </citation>
    <scope>NUCLEOTIDE SEQUENCE [LARGE SCALE GENOMIC DNA]</scope>
    <source>
        <strain evidence="3">ATCC 43595 / DSM 2588 / LMG 13176 / NBRC 15968 / NCIMB 11800 / UQM 2034</strain>
    </source>
</reference>
<evidence type="ECO:0000313" key="2">
    <source>
        <dbReference type="EMBL" id="ACU62564.1"/>
    </source>
</evidence>
<name>A0A979G7Y9_CHIPD</name>
<keyword evidence="1" id="KW-0472">Membrane</keyword>
<accession>A0A979G7Y9</accession>
<reference evidence="3" key="1">
    <citation type="submission" date="2009-08" db="EMBL/GenBank/DDBJ databases">
        <title>The complete genome of Chitinophaga pinensis DSM 2588.</title>
        <authorList>
            <consortium name="US DOE Joint Genome Institute (JGI-PGF)"/>
            <person name="Lucas S."/>
            <person name="Copeland A."/>
            <person name="Lapidus A."/>
            <person name="Glavina del Rio T."/>
            <person name="Dalin E."/>
            <person name="Tice H."/>
            <person name="Bruce D."/>
            <person name="Goodwin L."/>
            <person name="Pitluck S."/>
            <person name="Kyrpides N."/>
            <person name="Mavromatis K."/>
            <person name="Ivanova N."/>
            <person name="Mikhailova N."/>
            <person name="Sims D."/>
            <person name="Meinche L."/>
            <person name="Brettin T."/>
            <person name="Detter J.C."/>
            <person name="Han C."/>
            <person name="Larimer F."/>
            <person name="Land M."/>
            <person name="Hauser L."/>
            <person name="Markowitz V."/>
            <person name="Cheng J.-F."/>
            <person name="Hugenholtz P."/>
            <person name="Woyke T."/>
            <person name="Wu D."/>
            <person name="Spring S."/>
            <person name="Klenk H.-P."/>
            <person name="Eisen J.A."/>
        </authorList>
    </citation>
    <scope>NUCLEOTIDE SEQUENCE [LARGE SCALE GENOMIC DNA]</scope>
    <source>
        <strain evidence="3">ATCC 43595 / DSM 2588 / LMG 13176 / NBRC 15968 / NCIMB 11800 / UQM 2034</strain>
    </source>
</reference>
<dbReference type="KEGG" id="cpi:Cpin_5132"/>
<dbReference type="AlphaFoldDB" id="A0A979G7Y9"/>
<dbReference type="EMBL" id="CP001699">
    <property type="protein sequence ID" value="ACU62564.1"/>
    <property type="molecule type" value="Genomic_DNA"/>
</dbReference>